<dbReference type="HOGENOM" id="CLU_106726_4_0_11"/>
<dbReference type="KEGG" id="csx:CSING_09740"/>
<dbReference type="NCBIfam" id="TIGR01764">
    <property type="entry name" value="excise"/>
    <property type="match status" value="1"/>
</dbReference>
<feature type="domain" description="Helix-turn-helix" evidence="1">
    <location>
        <begin position="74"/>
        <end position="122"/>
    </location>
</feature>
<evidence type="ECO:0000259" key="1">
    <source>
        <dbReference type="Pfam" id="PF12728"/>
    </source>
</evidence>
<dbReference type="RefSeq" id="WP_042531769.1">
    <property type="nucleotide sequence ID" value="NZ_CP010827.1"/>
</dbReference>
<dbReference type="InterPro" id="IPR010093">
    <property type="entry name" value="SinI_DNA-bd"/>
</dbReference>
<gene>
    <name evidence="2" type="ORF">CSING_09740</name>
</gene>
<accession>A0A0B6EXB7</accession>
<protein>
    <submittedName>
        <fullName evidence="2">DNA-binding protein, excisionase family</fullName>
    </submittedName>
</protein>
<dbReference type="Pfam" id="PF12728">
    <property type="entry name" value="HTH_17"/>
    <property type="match status" value="1"/>
</dbReference>
<dbReference type="Proteomes" id="UP000031890">
    <property type="component" value="Chromosome"/>
</dbReference>
<evidence type="ECO:0000313" key="3">
    <source>
        <dbReference type="Proteomes" id="UP000031890"/>
    </source>
</evidence>
<dbReference type="Gene3D" id="1.10.1660.10">
    <property type="match status" value="1"/>
</dbReference>
<dbReference type="EMBL" id="CP010827">
    <property type="protein sequence ID" value="AJI79463.1"/>
    <property type="molecule type" value="Genomic_DNA"/>
</dbReference>
<dbReference type="SUPFAM" id="SSF46955">
    <property type="entry name" value="Putative DNA-binding domain"/>
    <property type="match status" value="1"/>
</dbReference>
<name>A0A0B6EXB7_9CORY</name>
<dbReference type="OrthoDB" id="26212at2"/>
<dbReference type="GO" id="GO:0003677">
    <property type="term" value="F:DNA binding"/>
    <property type="evidence" value="ECO:0007669"/>
    <property type="project" value="UniProtKB-KW"/>
</dbReference>
<sequence>MASATVINDQVMIDEATVESLKALPSLGAATFEAADTEGRAVALPLDVQRLISQILSSVAQRGEVTISRVPEELTSTVAAEILGVSRPTLMKWAKEGKIATHKRGTHNRFKRDDVLKLKQQRTEERMQAFREWREFEEESELSSADY</sequence>
<reference evidence="2 3" key="1">
    <citation type="journal article" date="2015" name="Genome Announc.">
        <title>Complete Genome Sequence and Annotation of Corynebacterium singulare DSM 44357, Isolated from a Human Semen Specimen.</title>
        <authorList>
            <person name="Merten M."/>
            <person name="Brinkrolf K."/>
            <person name="Albersmeier A."/>
            <person name="Kutter Y."/>
            <person name="Ruckert C."/>
            <person name="Tauch A."/>
        </authorList>
    </citation>
    <scope>NUCLEOTIDE SEQUENCE [LARGE SCALE GENOMIC DNA]</scope>
    <source>
        <strain evidence="2">IBS B52218</strain>
    </source>
</reference>
<organism evidence="2 3">
    <name type="scientific">Corynebacterium singulare</name>
    <dbReference type="NCBI Taxonomy" id="161899"/>
    <lineage>
        <taxon>Bacteria</taxon>
        <taxon>Bacillati</taxon>
        <taxon>Actinomycetota</taxon>
        <taxon>Actinomycetes</taxon>
        <taxon>Mycobacteriales</taxon>
        <taxon>Corynebacteriaceae</taxon>
        <taxon>Corynebacterium</taxon>
    </lineage>
</organism>
<keyword evidence="2" id="KW-0238">DNA-binding</keyword>
<evidence type="ECO:0000313" key="2">
    <source>
        <dbReference type="EMBL" id="AJI79463.1"/>
    </source>
</evidence>
<dbReference type="AlphaFoldDB" id="A0A0B6EXB7"/>
<proteinExistence type="predicted"/>
<dbReference type="InterPro" id="IPR041657">
    <property type="entry name" value="HTH_17"/>
</dbReference>
<dbReference type="InterPro" id="IPR009061">
    <property type="entry name" value="DNA-bd_dom_put_sf"/>
</dbReference>